<comment type="caution">
    <text evidence="10">The sequence shown here is derived from an EMBL/GenBank/DDBJ whole genome shotgun (WGS) entry which is preliminary data.</text>
</comment>
<keyword evidence="4 9" id="KW-0378">Hydrolase</keyword>
<comment type="subcellular location">
    <subcellularLocation>
        <location evidence="1 9">Nucleus</location>
    </subcellularLocation>
</comment>
<dbReference type="InterPro" id="IPR006811">
    <property type="entry name" value="RNA_pol_II_suA"/>
</dbReference>
<dbReference type="OrthoDB" id="57957at2759"/>
<dbReference type="Gene3D" id="3.40.50.2300">
    <property type="match status" value="2"/>
</dbReference>
<evidence type="ECO:0000256" key="2">
    <source>
        <dbReference type="ARBA" id="ARBA00008978"/>
    </source>
</evidence>
<comment type="catalytic activity">
    <reaction evidence="7 9">
        <text>O-phospho-L-seryl-[protein] + H2O = L-seryl-[protein] + phosphate</text>
        <dbReference type="Rhea" id="RHEA:20629"/>
        <dbReference type="Rhea" id="RHEA-COMP:9863"/>
        <dbReference type="Rhea" id="RHEA-COMP:11604"/>
        <dbReference type="ChEBI" id="CHEBI:15377"/>
        <dbReference type="ChEBI" id="CHEBI:29999"/>
        <dbReference type="ChEBI" id="CHEBI:43474"/>
        <dbReference type="ChEBI" id="CHEBI:83421"/>
        <dbReference type="EC" id="3.1.3.16"/>
    </reaction>
</comment>
<comment type="catalytic activity">
    <reaction evidence="8 9">
        <text>O-phospho-L-threonyl-[protein] + H2O = L-threonyl-[protein] + phosphate</text>
        <dbReference type="Rhea" id="RHEA:47004"/>
        <dbReference type="Rhea" id="RHEA-COMP:11060"/>
        <dbReference type="Rhea" id="RHEA-COMP:11605"/>
        <dbReference type="ChEBI" id="CHEBI:15377"/>
        <dbReference type="ChEBI" id="CHEBI:30013"/>
        <dbReference type="ChEBI" id="CHEBI:43474"/>
        <dbReference type="ChEBI" id="CHEBI:61977"/>
        <dbReference type="EC" id="3.1.3.16"/>
    </reaction>
</comment>
<dbReference type="PANTHER" id="PTHR20383">
    <property type="entry name" value="RNA POLYMERASE II SUBUNIT A C-TERMINAL DOMAIN PHOSPHATASE"/>
    <property type="match status" value="1"/>
</dbReference>
<evidence type="ECO:0000256" key="7">
    <source>
        <dbReference type="ARBA" id="ARBA00047761"/>
    </source>
</evidence>
<evidence type="ECO:0000256" key="1">
    <source>
        <dbReference type="ARBA" id="ARBA00004123"/>
    </source>
</evidence>
<reference evidence="10" key="2">
    <citation type="journal article" date="2022" name="Hortic Res">
        <title>The genome of Dioscorea zingiberensis sheds light on the biosynthesis, origin and evolution of the medicinally important diosgenin saponins.</title>
        <authorList>
            <person name="Li Y."/>
            <person name="Tan C."/>
            <person name="Li Z."/>
            <person name="Guo J."/>
            <person name="Li S."/>
            <person name="Chen X."/>
            <person name="Wang C."/>
            <person name="Dai X."/>
            <person name="Yang H."/>
            <person name="Song W."/>
            <person name="Hou L."/>
            <person name="Xu J."/>
            <person name="Tong Z."/>
            <person name="Xu A."/>
            <person name="Yuan X."/>
            <person name="Wang W."/>
            <person name="Yang Q."/>
            <person name="Chen L."/>
            <person name="Sun Z."/>
            <person name="Wang K."/>
            <person name="Pan B."/>
            <person name="Chen J."/>
            <person name="Bao Y."/>
            <person name="Liu F."/>
            <person name="Qi X."/>
            <person name="Gang D.R."/>
            <person name="Wen J."/>
            <person name="Li J."/>
        </authorList>
    </citation>
    <scope>NUCLEOTIDE SEQUENCE</scope>
    <source>
        <strain evidence="10">Dzin_1.0</strain>
    </source>
</reference>
<name>A0A9D5BZ06_9LILI</name>
<evidence type="ECO:0000313" key="10">
    <source>
        <dbReference type="EMBL" id="KAJ0963251.1"/>
    </source>
</evidence>
<evidence type="ECO:0000256" key="9">
    <source>
        <dbReference type="RuleBase" id="RU369031"/>
    </source>
</evidence>
<keyword evidence="3 9" id="KW-0507">mRNA processing</keyword>
<dbReference type="EC" id="3.1.3.16" evidence="9"/>
<proteinExistence type="inferred from homology"/>
<evidence type="ECO:0000256" key="4">
    <source>
        <dbReference type="ARBA" id="ARBA00022801"/>
    </source>
</evidence>
<comment type="similarity">
    <text evidence="2 9">Belongs to the SSU72 phosphatase family.</text>
</comment>
<reference evidence="10" key="1">
    <citation type="submission" date="2021-03" db="EMBL/GenBank/DDBJ databases">
        <authorList>
            <person name="Li Z."/>
            <person name="Yang C."/>
        </authorList>
    </citation>
    <scope>NUCLEOTIDE SEQUENCE</scope>
    <source>
        <strain evidence="10">Dzin_1.0</strain>
        <tissue evidence="10">Leaf</tissue>
    </source>
</reference>
<dbReference type="GO" id="GO:0004722">
    <property type="term" value="F:protein serine/threonine phosphatase activity"/>
    <property type="evidence" value="ECO:0007669"/>
    <property type="project" value="UniProtKB-UniRule"/>
</dbReference>
<organism evidence="10 11">
    <name type="scientific">Dioscorea zingiberensis</name>
    <dbReference type="NCBI Taxonomy" id="325984"/>
    <lineage>
        <taxon>Eukaryota</taxon>
        <taxon>Viridiplantae</taxon>
        <taxon>Streptophyta</taxon>
        <taxon>Embryophyta</taxon>
        <taxon>Tracheophyta</taxon>
        <taxon>Spermatophyta</taxon>
        <taxon>Magnoliopsida</taxon>
        <taxon>Liliopsida</taxon>
        <taxon>Dioscoreales</taxon>
        <taxon>Dioscoreaceae</taxon>
        <taxon>Dioscorea</taxon>
    </lineage>
</organism>
<keyword evidence="5 9" id="KW-0904">Protein phosphatase</keyword>
<evidence type="ECO:0000313" key="11">
    <source>
        <dbReference type="Proteomes" id="UP001085076"/>
    </source>
</evidence>
<evidence type="ECO:0000256" key="5">
    <source>
        <dbReference type="ARBA" id="ARBA00022912"/>
    </source>
</evidence>
<dbReference type="EMBL" id="JAGGNH010000009">
    <property type="protein sequence ID" value="KAJ0963251.1"/>
    <property type="molecule type" value="Genomic_DNA"/>
</dbReference>
<dbReference type="Pfam" id="PF04722">
    <property type="entry name" value="Ssu72"/>
    <property type="match status" value="2"/>
</dbReference>
<dbReference type="AlphaFoldDB" id="A0A9D5BZ06"/>
<accession>A0A9D5BZ06</accession>
<sequence>MRLRYVMVCSPNQNRSMEAHSLLKRQGLDAASYGTKAHDLDLYKRYWILPILKRNSSVKAALQSLQGNTVDRAFNVILAFEEKVFDMTLIKHVLIINLEVKDNHEEVVEESVDNIVIDFEKKHKYKLLYRIF</sequence>
<protein>
    <recommendedName>
        <fullName evidence="9">RNA polymerase II subunit A C-terminal domain phosphatase SSU72</fullName>
        <shortName evidence="9">CTD phosphatase SSU72</shortName>
        <ecNumber evidence="9">3.1.3.16</ecNumber>
    </recommendedName>
</protein>
<evidence type="ECO:0000256" key="3">
    <source>
        <dbReference type="ARBA" id="ARBA00022664"/>
    </source>
</evidence>
<gene>
    <name evidence="10" type="ORF">J5N97_028373</name>
</gene>
<evidence type="ECO:0000256" key="6">
    <source>
        <dbReference type="ARBA" id="ARBA00023242"/>
    </source>
</evidence>
<dbReference type="GO" id="GO:0006397">
    <property type="term" value="P:mRNA processing"/>
    <property type="evidence" value="ECO:0007669"/>
    <property type="project" value="UniProtKB-KW"/>
</dbReference>
<keyword evidence="11" id="KW-1185">Reference proteome</keyword>
<dbReference type="GO" id="GO:0005634">
    <property type="term" value="C:nucleus"/>
    <property type="evidence" value="ECO:0007669"/>
    <property type="project" value="UniProtKB-SubCell"/>
</dbReference>
<evidence type="ECO:0000256" key="8">
    <source>
        <dbReference type="ARBA" id="ARBA00048336"/>
    </source>
</evidence>
<dbReference type="Proteomes" id="UP001085076">
    <property type="component" value="Miscellaneous, Linkage group lg09"/>
</dbReference>
<keyword evidence="6 9" id="KW-0539">Nucleus</keyword>
<comment type="function">
    <text evidence="9">Protein phosphatase that catalyzes the dephosphorylation of the C-terminal domain of RNA polymerase II. Plays a role in RNA processing and termination.</text>
</comment>